<dbReference type="InterPro" id="IPR002792">
    <property type="entry name" value="TRAM_dom"/>
</dbReference>
<dbReference type="Gene3D" id="3.40.50.1010">
    <property type="entry name" value="5'-nuclease"/>
    <property type="match status" value="1"/>
</dbReference>
<protein>
    <recommendedName>
        <fullName evidence="1">TRAM domain-containing protein</fullName>
    </recommendedName>
</protein>
<organism evidence="2">
    <name type="scientific">candidate division WOR-3 bacterium</name>
    <dbReference type="NCBI Taxonomy" id="2052148"/>
    <lineage>
        <taxon>Bacteria</taxon>
        <taxon>Bacteria division WOR-3</taxon>
    </lineage>
</organism>
<reference evidence="2" key="1">
    <citation type="journal article" date="2020" name="mSystems">
        <title>Genome- and Community-Level Interaction Insights into Carbon Utilization and Element Cycling Functions of Hydrothermarchaeota in Hydrothermal Sediment.</title>
        <authorList>
            <person name="Zhou Z."/>
            <person name="Liu Y."/>
            <person name="Xu W."/>
            <person name="Pan J."/>
            <person name="Luo Z.H."/>
            <person name="Li M."/>
        </authorList>
    </citation>
    <scope>NUCLEOTIDE SEQUENCE [LARGE SCALE GENOMIC DNA]</scope>
    <source>
        <strain evidence="2">SpSt-961</strain>
    </source>
</reference>
<evidence type="ECO:0000259" key="1">
    <source>
        <dbReference type="PROSITE" id="PS50926"/>
    </source>
</evidence>
<feature type="domain" description="TRAM" evidence="1">
    <location>
        <begin position="125"/>
        <end position="190"/>
    </location>
</feature>
<evidence type="ECO:0000313" key="2">
    <source>
        <dbReference type="EMBL" id="HGE78286.1"/>
    </source>
</evidence>
<dbReference type="AlphaFoldDB" id="A0A7V3RHR5"/>
<sequence length="210" mass="23993">MLFFKREERFVLDSSSIIDGRIVNLFEKKFFEGKVIIPYLVKIIVRRKIGAEGDKLINNLKKFAPVEFVDKNVDGVIEEICVLKIAKKRKAKVITVSDGYDLYIKSFPDLRIINIKELYRILTPIFYPGRIITIRIIKKGLNPNEGVGYIEGVKVVVENGAKYLNQNVDVKVISMIQFETGNLVFGSVLEPVEKGNNVEEHSIKSEMKNE</sequence>
<accession>A0A7V3RHR5</accession>
<dbReference type="Pfam" id="PF01938">
    <property type="entry name" value="TRAM"/>
    <property type="match status" value="1"/>
</dbReference>
<proteinExistence type="predicted"/>
<dbReference type="EMBL" id="DTOZ01000128">
    <property type="protein sequence ID" value="HGE78286.1"/>
    <property type="molecule type" value="Genomic_DNA"/>
</dbReference>
<comment type="caution">
    <text evidence="2">The sequence shown here is derived from an EMBL/GenBank/DDBJ whole genome shotgun (WGS) entry which is preliminary data.</text>
</comment>
<name>A0A7V3RHR5_UNCW3</name>
<gene>
    <name evidence="2" type="ORF">ENX68_04720</name>
</gene>
<dbReference type="PROSITE" id="PS50926">
    <property type="entry name" value="TRAM"/>
    <property type="match status" value="1"/>
</dbReference>